<protein>
    <recommendedName>
        <fullName evidence="1">Nudix hydrolase domain-containing protein</fullName>
    </recommendedName>
</protein>
<dbReference type="CDD" id="cd02883">
    <property type="entry name" value="NUDIX_Hydrolase"/>
    <property type="match status" value="1"/>
</dbReference>
<comment type="caution">
    <text evidence="2">The sequence shown here is derived from an EMBL/GenBank/DDBJ whole genome shotgun (WGS) entry which is preliminary data.</text>
</comment>
<feature type="domain" description="Nudix hydrolase" evidence="1">
    <location>
        <begin position="24"/>
        <end position="154"/>
    </location>
</feature>
<proteinExistence type="predicted"/>
<dbReference type="InterPro" id="IPR000086">
    <property type="entry name" value="NUDIX_hydrolase_dom"/>
</dbReference>
<evidence type="ECO:0000313" key="2">
    <source>
        <dbReference type="EMBL" id="EKE27821.1"/>
    </source>
</evidence>
<dbReference type="InterPro" id="IPR015797">
    <property type="entry name" value="NUDIX_hydrolase-like_dom_sf"/>
</dbReference>
<dbReference type="Gene3D" id="3.90.79.10">
    <property type="entry name" value="Nucleoside Triphosphate Pyrophosphohydrolase"/>
    <property type="match status" value="1"/>
</dbReference>
<gene>
    <name evidence="2" type="ORF">ACD_3C00145G0007</name>
</gene>
<evidence type="ECO:0000259" key="1">
    <source>
        <dbReference type="PROSITE" id="PS51462"/>
    </source>
</evidence>
<accession>K2F9L5</accession>
<organism evidence="2">
    <name type="scientific">uncultured bacterium</name>
    <name type="common">gcode 4</name>
    <dbReference type="NCBI Taxonomy" id="1234023"/>
    <lineage>
        <taxon>Bacteria</taxon>
        <taxon>environmental samples</taxon>
    </lineage>
</organism>
<reference evidence="2" key="1">
    <citation type="journal article" date="2012" name="Science">
        <title>Fermentation, hydrogen, and sulfur metabolism in multiple uncultivated bacterial phyla.</title>
        <authorList>
            <person name="Wrighton K.C."/>
            <person name="Thomas B.C."/>
            <person name="Sharon I."/>
            <person name="Miller C.S."/>
            <person name="Castelle C.J."/>
            <person name="VerBerkmoes N.C."/>
            <person name="Wilkins M.J."/>
            <person name="Hettich R.L."/>
            <person name="Lipton M.S."/>
            <person name="Williams K.H."/>
            <person name="Long P.E."/>
            <person name="Banfield J.F."/>
        </authorList>
    </citation>
    <scope>NUCLEOTIDE SEQUENCE [LARGE SCALE GENOMIC DNA]</scope>
</reference>
<sequence length="155" mass="18693">MIISFESVKMETINKDTFTEEDLTTKDAIWAVIYDKDWKILIQDHVKLNFYTIPIGKIKSWEDIEAVMRAEVFEENGITVTGCNKLIEQEWTYDYNWLKARIRNHIFEITSWEWELQNKEPQKHRWSRFVSLEELRKMTPISDATRIYLSLLKDK</sequence>
<dbReference type="EMBL" id="AMFJ01000419">
    <property type="protein sequence ID" value="EKE27821.1"/>
    <property type="molecule type" value="Genomic_DNA"/>
</dbReference>
<dbReference type="PROSITE" id="PS51462">
    <property type="entry name" value="NUDIX"/>
    <property type="match status" value="1"/>
</dbReference>
<dbReference type="AlphaFoldDB" id="K2F9L5"/>
<name>K2F9L5_9BACT</name>
<dbReference type="SUPFAM" id="SSF55811">
    <property type="entry name" value="Nudix"/>
    <property type="match status" value="1"/>
</dbReference>
<dbReference type="Pfam" id="PF00293">
    <property type="entry name" value="NUDIX"/>
    <property type="match status" value="1"/>
</dbReference>